<dbReference type="STRING" id="47428.A0A284S6A3"/>
<dbReference type="Gene3D" id="1.20.120.1240">
    <property type="entry name" value="Dynamin, middle domain"/>
    <property type="match status" value="1"/>
</dbReference>
<dbReference type="EMBL" id="FUEG01000035">
    <property type="protein sequence ID" value="SJL16542.1"/>
    <property type="molecule type" value="Genomic_DNA"/>
</dbReference>
<evidence type="ECO:0000313" key="3">
    <source>
        <dbReference type="Proteomes" id="UP000219338"/>
    </source>
</evidence>
<gene>
    <name evidence="2" type="ORF">ARMOST_20068</name>
</gene>
<evidence type="ECO:0000259" key="1">
    <source>
        <dbReference type="PROSITE" id="PS51388"/>
    </source>
</evidence>
<reference evidence="3" key="1">
    <citation type="journal article" date="2017" name="Nat. Ecol. Evol.">
        <title>Genome expansion and lineage-specific genetic innovations in the forest pathogenic fungi Armillaria.</title>
        <authorList>
            <person name="Sipos G."/>
            <person name="Prasanna A.N."/>
            <person name="Walter M.C."/>
            <person name="O'Connor E."/>
            <person name="Balint B."/>
            <person name="Krizsan K."/>
            <person name="Kiss B."/>
            <person name="Hess J."/>
            <person name="Varga T."/>
            <person name="Slot J."/>
            <person name="Riley R."/>
            <person name="Boka B."/>
            <person name="Rigling D."/>
            <person name="Barry K."/>
            <person name="Lee J."/>
            <person name="Mihaltcheva S."/>
            <person name="LaButti K."/>
            <person name="Lipzen A."/>
            <person name="Waldron R."/>
            <person name="Moloney N.M."/>
            <person name="Sperisen C."/>
            <person name="Kredics L."/>
            <person name="Vagvoelgyi C."/>
            <person name="Patrignani A."/>
            <person name="Fitzpatrick D."/>
            <person name="Nagy I."/>
            <person name="Doyle S."/>
            <person name="Anderson J.B."/>
            <person name="Grigoriev I.V."/>
            <person name="Gueldener U."/>
            <person name="Muensterkoetter M."/>
            <person name="Nagy L.G."/>
        </authorList>
    </citation>
    <scope>NUCLEOTIDE SEQUENCE [LARGE SCALE GENOMIC DNA]</scope>
    <source>
        <strain evidence="3">C18/9</strain>
    </source>
</reference>
<keyword evidence="3" id="KW-1185">Reference proteome</keyword>
<name>A0A284S6A3_ARMOS</name>
<dbReference type="InterPro" id="IPR003130">
    <property type="entry name" value="GED"/>
</dbReference>
<dbReference type="OrthoDB" id="5061070at2759"/>
<dbReference type="Proteomes" id="UP000219338">
    <property type="component" value="Unassembled WGS sequence"/>
</dbReference>
<dbReference type="GO" id="GO:0005525">
    <property type="term" value="F:GTP binding"/>
    <property type="evidence" value="ECO:0007669"/>
    <property type="project" value="InterPro"/>
</dbReference>
<dbReference type="AlphaFoldDB" id="A0A284S6A3"/>
<organism evidence="2 3">
    <name type="scientific">Armillaria ostoyae</name>
    <name type="common">Armillaria root rot fungus</name>
    <dbReference type="NCBI Taxonomy" id="47428"/>
    <lineage>
        <taxon>Eukaryota</taxon>
        <taxon>Fungi</taxon>
        <taxon>Dikarya</taxon>
        <taxon>Basidiomycota</taxon>
        <taxon>Agaricomycotina</taxon>
        <taxon>Agaricomycetes</taxon>
        <taxon>Agaricomycetidae</taxon>
        <taxon>Agaricales</taxon>
        <taxon>Marasmiineae</taxon>
        <taxon>Physalacriaceae</taxon>
        <taxon>Armillaria</taxon>
    </lineage>
</organism>
<dbReference type="InterPro" id="IPR020850">
    <property type="entry name" value="GED_dom"/>
</dbReference>
<evidence type="ECO:0000313" key="2">
    <source>
        <dbReference type="EMBL" id="SJL16542.1"/>
    </source>
</evidence>
<protein>
    <recommendedName>
        <fullName evidence="1">GED domain-containing protein</fullName>
    </recommendedName>
</protein>
<sequence>MERSKWFRQFHKLTYKQFIDNVLLTIEHELHQTLPPRLSESLIKDMGMSDASQRAREMLREDPAIMSRREILKDRIVRLEEIKKKLYAFR</sequence>
<dbReference type="GO" id="GO:0003924">
    <property type="term" value="F:GTPase activity"/>
    <property type="evidence" value="ECO:0007669"/>
    <property type="project" value="InterPro"/>
</dbReference>
<accession>A0A284S6A3</accession>
<feature type="domain" description="GED" evidence="1">
    <location>
        <begin position="1"/>
        <end position="90"/>
    </location>
</feature>
<dbReference type="Pfam" id="PF02212">
    <property type="entry name" value="GED"/>
    <property type="match status" value="1"/>
</dbReference>
<dbReference type="PROSITE" id="PS51388">
    <property type="entry name" value="GED"/>
    <property type="match status" value="1"/>
</dbReference>
<proteinExistence type="predicted"/>